<dbReference type="OrthoDB" id="6931783at2759"/>
<reference evidence="1 2" key="1">
    <citation type="journal article" date="2019" name="Commun. Biol.">
        <title>The bagworm genome reveals a unique fibroin gene that provides high tensile strength.</title>
        <authorList>
            <person name="Kono N."/>
            <person name="Nakamura H."/>
            <person name="Ohtoshi R."/>
            <person name="Tomita M."/>
            <person name="Numata K."/>
            <person name="Arakawa K."/>
        </authorList>
    </citation>
    <scope>NUCLEOTIDE SEQUENCE [LARGE SCALE GENOMIC DNA]</scope>
</reference>
<sequence>MVALAEDLHFNIVTPLTPTHYPSNDNLEYHPHEKGSFEIKIITNWQQVSSVLEEIDTPTLNSISNDIVSIDDIDNAIGALTNYIRIVVDDSSRVVPANSDCKELLAN</sequence>
<organism evidence="1 2">
    <name type="scientific">Eumeta variegata</name>
    <name type="common">Bagworm moth</name>
    <name type="synonym">Eumeta japonica</name>
    <dbReference type="NCBI Taxonomy" id="151549"/>
    <lineage>
        <taxon>Eukaryota</taxon>
        <taxon>Metazoa</taxon>
        <taxon>Ecdysozoa</taxon>
        <taxon>Arthropoda</taxon>
        <taxon>Hexapoda</taxon>
        <taxon>Insecta</taxon>
        <taxon>Pterygota</taxon>
        <taxon>Neoptera</taxon>
        <taxon>Endopterygota</taxon>
        <taxon>Lepidoptera</taxon>
        <taxon>Glossata</taxon>
        <taxon>Ditrysia</taxon>
        <taxon>Tineoidea</taxon>
        <taxon>Psychidae</taxon>
        <taxon>Oiketicinae</taxon>
        <taxon>Eumeta</taxon>
    </lineage>
</organism>
<dbReference type="AlphaFoldDB" id="A0A4C1W3P3"/>
<dbReference type="EMBL" id="BGZK01000457">
    <property type="protein sequence ID" value="GBP44715.1"/>
    <property type="molecule type" value="Genomic_DNA"/>
</dbReference>
<comment type="caution">
    <text evidence="1">The sequence shown here is derived from an EMBL/GenBank/DDBJ whole genome shotgun (WGS) entry which is preliminary data.</text>
</comment>
<accession>A0A4C1W3P3</accession>
<evidence type="ECO:0000313" key="1">
    <source>
        <dbReference type="EMBL" id="GBP44715.1"/>
    </source>
</evidence>
<gene>
    <name evidence="1" type="ORF">EVAR_81483_1</name>
</gene>
<keyword evidence="2" id="KW-1185">Reference proteome</keyword>
<name>A0A4C1W3P3_EUMVA</name>
<dbReference type="Proteomes" id="UP000299102">
    <property type="component" value="Unassembled WGS sequence"/>
</dbReference>
<proteinExistence type="predicted"/>
<protein>
    <submittedName>
        <fullName evidence="1">Uncharacterized protein</fullName>
    </submittedName>
</protein>
<evidence type="ECO:0000313" key="2">
    <source>
        <dbReference type="Proteomes" id="UP000299102"/>
    </source>
</evidence>